<sequence>MDRVKGINKFFITLIMGMIIGMIIGSLTVTIFVSYKIDEYYQRLNVYYTLLEEKDLKLNKLEESINKNRYILKDINIKLENINDEIDEIELIKHIKEKYINLIGKEVKDIDINIISEIVDNRIMKFEENSYKLQVKKVLLSDILEIYIEVKDMK</sequence>
<comment type="caution">
    <text evidence="3">The sequence shown here is derived from an EMBL/GenBank/DDBJ whole genome shotgun (WGS) entry which is preliminary data.</text>
</comment>
<name>A0A942Z5H5_9FIRM</name>
<evidence type="ECO:0000313" key="4">
    <source>
        <dbReference type="Proteomes" id="UP000724672"/>
    </source>
</evidence>
<dbReference type="Pfam" id="PF26347">
    <property type="entry name" value="YtrI_sporulation"/>
    <property type="match status" value="1"/>
</dbReference>
<dbReference type="InterPro" id="IPR058620">
    <property type="entry name" value="YtrI_C"/>
</dbReference>
<dbReference type="AlphaFoldDB" id="A0A942Z5H5"/>
<evidence type="ECO:0000256" key="1">
    <source>
        <dbReference type="SAM" id="Phobius"/>
    </source>
</evidence>
<dbReference type="EMBL" id="WSFT01000016">
    <property type="protein sequence ID" value="MBS4537441.1"/>
    <property type="molecule type" value="Genomic_DNA"/>
</dbReference>
<protein>
    <recommendedName>
        <fullName evidence="2">Sporulation membrane protein YtrI C-terminal domain-containing protein</fullName>
    </recommendedName>
</protein>
<gene>
    <name evidence="3" type="ORF">GOQ27_03145</name>
</gene>
<evidence type="ECO:0000259" key="2">
    <source>
        <dbReference type="Pfam" id="PF26347"/>
    </source>
</evidence>
<feature type="transmembrane region" description="Helical" evidence="1">
    <location>
        <begin position="12"/>
        <end position="35"/>
    </location>
</feature>
<keyword evidence="4" id="KW-1185">Reference proteome</keyword>
<keyword evidence="1" id="KW-1133">Transmembrane helix</keyword>
<keyword evidence="1" id="KW-0472">Membrane</keyword>
<dbReference type="Proteomes" id="UP000724672">
    <property type="component" value="Unassembled WGS sequence"/>
</dbReference>
<dbReference type="RefSeq" id="WP_203365370.1">
    <property type="nucleotide sequence ID" value="NZ_WSFT01000016.1"/>
</dbReference>
<reference evidence="3" key="1">
    <citation type="submission" date="2019-12" db="EMBL/GenBank/DDBJ databases">
        <title>Clostridiaceae gen. nov. sp. nov., isolated from sediment in Xinjiang, China.</title>
        <authorList>
            <person name="Zhang R."/>
        </authorList>
    </citation>
    <scope>NUCLEOTIDE SEQUENCE</scope>
    <source>
        <strain evidence="3">D2Q-11</strain>
    </source>
</reference>
<proteinExistence type="predicted"/>
<organism evidence="3 4">
    <name type="scientific">Anaeromonas frigoriresistens</name>
    <dbReference type="NCBI Taxonomy" id="2683708"/>
    <lineage>
        <taxon>Bacteria</taxon>
        <taxon>Bacillati</taxon>
        <taxon>Bacillota</taxon>
        <taxon>Tissierellia</taxon>
        <taxon>Tissierellales</taxon>
        <taxon>Thermohalobacteraceae</taxon>
        <taxon>Anaeromonas</taxon>
    </lineage>
</organism>
<keyword evidence="1" id="KW-0812">Transmembrane</keyword>
<feature type="domain" description="Sporulation membrane protein YtrI C-terminal" evidence="2">
    <location>
        <begin position="73"/>
        <end position="151"/>
    </location>
</feature>
<evidence type="ECO:0000313" key="3">
    <source>
        <dbReference type="EMBL" id="MBS4537441.1"/>
    </source>
</evidence>
<accession>A0A942Z5H5</accession>